<dbReference type="GO" id="GO:0016787">
    <property type="term" value="F:hydrolase activity"/>
    <property type="evidence" value="ECO:0007669"/>
    <property type="project" value="UniProtKB-KW"/>
</dbReference>
<dbReference type="InterPro" id="IPR022742">
    <property type="entry name" value="Hydrolase_4"/>
</dbReference>
<dbReference type="PANTHER" id="PTHR43194:SF2">
    <property type="entry name" value="PEROXISOMAL MEMBRANE PROTEIN LPX1"/>
    <property type="match status" value="1"/>
</dbReference>
<sequence length="483" mass="51837">MLTASGNLCRASRAARATWRGSENCGPEDGGLDASGLAGLGLNGPAQARIAQSLTQLRQQQNREMVPEILPTADLSRKLMCRTVQCGVGLQATYGLMIEALDFCWSSRAEEMLSATFALHRQEIQLLAGLLGGKALSDMASPTPGGIASLNAQLQTIVAKSGAPGLAEMFRLFCFLIAEVSSDVRIARGEVAPAEGEIEISDNNMQFFKLGAETGQPVIFLHGLVDGIAGVQRLQSQFRTGGFRVYAPLRCGYGQSGPVPPVECGIDVFIDQLESLIERENLRRPILLGHRGGAAFTHIAARRLRDRVAGAVIVSGVTPVRKMRELSALPGYSRMIVSAAAYGPGLMPLAVKLWARSVRRNGPMTLLRQKSRPAAKRADCHSDPQLAALLQASHDLTLHQGGAGLIADAHWVVSDWCRHIDGHSAPVVYLHGDDDQVTSVERLQQAMGGRKNVQVRLCRDGGSMLLYSRPELVLAALEELAGT</sequence>
<dbReference type="AlphaFoldDB" id="A0A9Y2L4Y8"/>
<keyword evidence="3" id="KW-1185">Reference proteome</keyword>
<dbReference type="Gene3D" id="3.40.50.1820">
    <property type="entry name" value="alpha/beta hydrolase"/>
    <property type="match status" value="1"/>
</dbReference>
<evidence type="ECO:0000259" key="1">
    <source>
        <dbReference type="Pfam" id="PF12146"/>
    </source>
</evidence>
<dbReference type="SUPFAM" id="SSF53474">
    <property type="entry name" value="alpha/beta-Hydrolases"/>
    <property type="match status" value="1"/>
</dbReference>
<name>A0A9Y2L4Y8_9RHOB</name>
<organism evidence="2 3">
    <name type="scientific">Parasedimentitalea psychrophila</name>
    <dbReference type="NCBI Taxonomy" id="2997337"/>
    <lineage>
        <taxon>Bacteria</taxon>
        <taxon>Pseudomonadati</taxon>
        <taxon>Pseudomonadota</taxon>
        <taxon>Alphaproteobacteria</taxon>
        <taxon>Rhodobacterales</taxon>
        <taxon>Paracoccaceae</taxon>
        <taxon>Parasedimentitalea</taxon>
    </lineage>
</organism>
<dbReference type="KEGG" id="ppso:QPJ95_11560"/>
<dbReference type="InterPro" id="IPR050228">
    <property type="entry name" value="Carboxylesterase_BioH"/>
</dbReference>
<dbReference type="EMBL" id="CP127247">
    <property type="protein sequence ID" value="WIY27487.1"/>
    <property type="molecule type" value="Genomic_DNA"/>
</dbReference>
<dbReference type="Pfam" id="PF12146">
    <property type="entry name" value="Hydrolase_4"/>
    <property type="match status" value="1"/>
</dbReference>
<evidence type="ECO:0000313" key="3">
    <source>
        <dbReference type="Proteomes" id="UP001238334"/>
    </source>
</evidence>
<dbReference type="Proteomes" id="UP001238334">
    <property type="component" value="Chromosome"/>
</dbReference>
<keyword evidence="2" id="KW-0378">Hydrolase</keyword>
<proteinExistence type="predicted"/>
<protein>
    <submittedName>
        <fullName evidence="2">Alpha/beta hydrolase</fullName>
    </submittedName>
</protein>
<reference evidence="2 3" key="1">
    <citation type="submission" date="2023-06" db="EMBL/GenBank/DDBJ databases">
        <title>Parasedimentitalea psychrophila sp. nov., a psychrophilic bacterium isolated from deep-sea sediment.</title>
        <authorList>
            <person name="Li A."/>
        </authorList>
    </citation>
    <scope>NUCLEOTIDE SEQUENCE [LARGE SCALE GENOMIC DNA]</scope>
    <source>
        <strain evidence="2 3">QS115</strain>
    </source>
</reference>
<dbReference type="PANTHER" id="PTHR43194">
    <property type="entry name" value="HYDROLASE ALPHA/BETA FOLD FAMILY"/>
    <property type="match status" value="1"/>
</dbReference>
<dbReference type="InterPro" id="IPR029058">
    <property type="entry name" value="AB_hydrolase_fold"/>
</dbReference>
<dbReference type="RefSeq" id="WP_286018269.1">
    <property type="nucleotide sequence ID" value="NZ_CP127247.1"/>
</dbReference>
<feature type="domain" description="Serine aminopeptidase S33" evidence="1">
    <location>
        <begin position="217"/>
        <end position="447"/>
    </location>
</feature>
<evidence type="ECO:0000313" key="2">
    <source>
        <dbReference type="EMBL" id="WIY27487.1"/>
    </source>
</evidence>
<accession>A0A9Y2L4Y8</accession>
<gene>
    <name evidence="2" type="ORF">QPJ95_11560</name>
</gene>